<sequence length="139" mass="15937">MLKIDSIKFDDEKMDNDRLNNYIKKSEDAVEIFVDLLKMDGQEEVVGMIALDNDHRLIGVVELMRGGDTFQKIGTDDLFYLALRLDADSIILAQSKADGLKVSNEDYQFNEFLIEEADKFRIKIHDNLIISGRDYISIS</sequence>
<accession>A0A2T5RH14</accession>
<dbReference type="OrthoDB" id="9895981at2"/>
<evidence type="ECO:0000313" key="2">
    <source>
        <dbReference type="EMBL" id="PTV95012.1"/>
    </source>
</evidence>
<proteinExistence type="predicted"/>
<comment type="caution">
    <text evidence="2">The sequence shown here is derived from an EMBL/GenBank/DDBJ whole genome shotgun (WGS) entry which is preliminary data.</text>
</comment>
<name>A0A2T5RH14_9FIRM</name>
<dbReference type="AlphaFoldDB" id="A0A2T5RH14"/>
<reference evidence="2 3" key="1">
    <citation type="submission" date="2018-04" db="EMBL/GenBank/DDBJ databases">
        <title>Subsurface microbial communities from deep shales in Ohio and West Virginia, USA.</title>
        <authorList>
            <person name="Wrighton K."/>
        </authorList>
    </citation>
    <scope>NUCLEOTIDE SEQUENCE [LARGE SCALE GENOMIC DNA]</scope>
    <source>
        <strain evidence="2 3">WC1</strain>
    </source>
</reference>
<dbReference type="Proteomes" id="UP000244089">
    <property type="component" value="Unassembled WGS sequence"/>
</dbReference>
<dbReference type="Pfam" id="PF04002">
    <property type="entry name" value="RadC"/>
    <property type="match status" value="1"/>
</dbReference>
<dbReference type="Gene3D" id="3.40.140.10">
    <property type="entry name" value="Cytidine Deaminase, domain 2"/>
    <property type="match status" value="1"/>
</dbReference>
<organism evidence="2 3">
    <name type="scientific">Halanaerobium saccharolyticum</name>
    <dbReference type="NCBI Taxonomy" id="43595"/>
    <lineage>
        <taxon>Bacteria</taxon>
        <taxon>Bacillati</taxon>
        <taxon>Bacillota</taxon>
        <taxon>Clostridia</taxon>
        <taxon>Halanaerobiales</taxon>
        <taxon>Halanaerobiaceae</taxon>
        <taxon>Halanaerobium</taxon>
    </lineage>
</organism>
<protein>
    <submittedName>
        <fullName evidence="2">RadC-like JAB domain-containing protein</fullName>
    </submittedName>
</protein>
<dbReference type="RefSeq" id="WP_108141612.1">
    <property type="nucleotide sequence ID" value="NZ_QAXS01000030.1"/>
</dbReference>
<gene>
    <name evidence="2" type="ORF">C8C76_1302</name>
</gene>
<dbReference type="InterPro" id="IPR025657">
    <property type="entry name" value="RadC_JAB"/>
</dbReference>
<evidence type="ECO:0000313" key="3">
    <source>
        <dbReference type="Proteomes" id="UP000244089"/>
    </source>
</evidence>
<evidence type="ECO:0000259" key="1">
    <source>
        <dbReference type="Pfam" id="PF04002"/>
    </source>
</evidence>
<feature type="domain" description="RadC-like JAB" evidence="1">
    <location>
        <begin position="23"/>
        <end position="138"/>
    </location>
</feature>
<dbReference type="EMBL" id="QAXS01000030">
    <property type="protein sequence ID" value="PTV95012.1"/>
    <property type="molecule type" value="Genomic_DNA"/>
</dbReference>